<keyword evidence="2" id="KW-0812">Transmembrane</keyword>
<feature type="transmembrane region" description="Helical" evidence="2">
    <location>
        <begin position="202"/>
        <end position="223"/>
    </location>
</feature>
<feature type="transmembrane region" description="Helical" evidence="2">
    <location>
        <begin position="172"/>
        <end position="195"/>
    </location>
</feature>
<dbReference type="EMBL" id="BAAAZH010000012">
    <property type="protein sequence ID" value="GAA4115821.1"/>
    <property type="molecule type" value="Genomic_DNA"/>
</dbReference>
<dbReference type="PANTHER" id="PTHR30188:SF13">
    <property type="entry name" value="CONSERVED HYPOTHETICAL INTEGRAL MEMBRANE PROTEIN YRBE3B"/>
    <property type="match status" value="1"/>
</dbReference>
<keyword evidence="2" id="KW-1133">Transmembrane helix</keyword>
<name>A0ABP7XGD1_9ACTN</name>
<protein>
    <submittedName>
        <fullName evidence="3">ABC transporter permease</fullName>
    </submittedName>
</protein>
<evidence type="ECO:0000256" key="1">
    <source>
        <dbReference type="SAM" id="MobiDB-lite"/>
    </source>
</evidence>
<evidence type="ECO:0000256" key="2">
    <source>
        <dbReference type="SAM" id="Phobius"/>
    </source>
</evidence>
<feature type="transmembrane region" description="Helical" evidence="2">
    <location>
        <begin position="264"/>
        <end position="288"/>
    </location>
</feature>
<feature type="region of interest" description="Disordered" evidence="1">
    <location>
        <begin position="1"/>
        <end position="25"/>
    </location>
</feature>
<dbReference type="Proteomes" id="UP001501495">
    <property type="component" value="Unassembled WGS sequence"/>
</dbReference>
<organism evidence="3 4">
    <name type="scientific">Nocardioides fonticola</name>
    <dbReference type="NCBI Taxonomy" id="450363"/>
    <lineage>
        <taxon>Bacteria</taxon>
        <taxon>Bacillati</taxon>
        <taxon>Actinomycetota</taxon>
        <taxon>Actinomycetes</taxon>
        <taxon>Propionibacteriales</taxon>
        <taxon>Nocardioidaceae</taxon>
        <taxon>Nocardioides</taxon>
    </lineage>
</organism>
<keyword evidence="4" id="KW-1185">Reference proteome</keyword>
<evidence type="ECO:0000313" key="4">
    <source>
        <dbReference type="Proteomes" id="UP001501495"/>
    </source>
</evidence>
<feature type="transmembrane region" description="Helical" evidence="2">
    <location>
        <begin position="78"/>
        <end position="96"/>
    </location>
</feature>
<dbReference type="PANTHER" id="PTHR30188">
    <property type="entry name" value="ABC TRANSPORTER PERMEASE PROTEIN-RELATED"/>
    <property type="match status" value="1"/>
</dbReference>
<comment type="caution">
    <text evidence="3">The sequence shown here is derived from an EMBL/GenBank/DDBJ whole genome shotgun (WGS) entry which is preliminary data.</text>
</comment>
<gene>
    <name evidence="3" type="ORF">GCM10022215_14980</name>
</gene>
<feature type="transmembrane region" description="Helical" evidence="2">
    <location>
        <begin position="229"/>
        <end position="252"/>
    </location>
</feature>
<keyword evidence="2" id="KW-0472">Membrane</keyword>
<evidence type="ECO:0000313" key="3">
    <source>
        <dbReference type="EMBL" id="GAA4115821.1"/>
    </source>
</evidence>
<dbReference type="InterPro" id="IPR030802">
    <property type="entry name" value="Permease_MalE"/>
</dbReference>
<reference evidence="4" key="1">
    <citation type="journal article" date="2019" name="Int. J. Syst. Evol. Microbiol.">
        <title>The Global Catalogue of Microorganisms (GCM) 10K type strain sequencing project: providing services to taxonomists for standard genome sequencing and annotation.</title>
        <authorList>
            <consortium name="The Broad Institute Genomics Platform"/>
            <consortium name="The Broad Institute Genome Sequencing Center for Infectious Disease"/>
            <person name="Wu L."/>
            <person name="Ma J."/>
        </authorList>
    </citation>
    <scope>NUCLEOTIDE SEQUENCE [LARGE SCALE GENOMIC DNA]</scope>
    <source>
        <strain evidence="4">JCM 16703</strain>
    </source>
</reference>
<sequence>MTVADRPSVEHQPAPGTSSSQGSNAHYQSDGVDITIGSIRQQAWGLFETFGEIFKFSMATFRAMPGLRLYPTEVIRQAAILVVSSGLVIFLMEFVIGAQCGIEGAYTLKQIGAPLYSGIFTAWCGLREMGPYMWGYILAAKVGCGLVAELGSMRISEEIDAVEVMGVDSMTYLVATRVVGGWIAMPFLYIVGLALMFLAEKLVVVDQLASVSPGGYSFIFWLYQSPGDLLFSLIKIMAMGTVIIFVGCYFGYTASGGPVGVGRATARSMIINMVLVHLIGLLGTQLFWGLSPNAPIAN</sequence>
<proteinExistence type="predicted"/>
<dbReference type="Pfam" id="PF02405">
    <property type="entry name" value="MlaE"/>
    <property type="match status" value="1"/>
</dbReference>
<accession>A0ABP7XGD1</accession>
<dbReference type="RefSeq" id="WP_344732684.1">
    <property type="nucleotide sequence ID" value="NZ_BAAAZH010000012.1"/>
</dbReference>
<feature type="compositionally biased region" description="Polar residues" evidence="1">
    <location>
        <begin position="15"/>
        <end position="25"/>
    </location>
</feature>